<evidence type="ECO:0000256" key="4">
    <source>
        <dbReference type="ARBA" id="ARBA00022964"/>
    </source>
</evidence>
<evidence type="ECO:0000256" key="2">
    <source>
        <dbReference type="ARBA" id="ARBA00005830"/>
    </source>
</evidence>
<evidence type="ECO:0000256" key="1">
    <source>
        <dbReference type="ARBA" id="ARBA00001962"/>
    </source>
</evidence>
<dbReference type="InterPro" id="IPR008775">
    <property type="entry name" value="Phytyl_CoA_dOase-like"/>
</dbReference>
<gene>
    <name evidence="7" type="primary">easH</name>
</gene>
<comment type="similarity">
    <text evidence="2">Belongs to the PhyH family.</text>
</comment>
<keyword evidence="3" id="KW-0479">Metal-binding</keyword>
<evidence type="ECO:0000313" key="7">
    <source>
        <dbReference type="EMBL" id="AEV21243.1"/>
    </source>
</evidence>
<evidence type="ECO:0000256" key="6">
    <source>
        <dbReference type="ARBA" id="ARBA00023004"/>
    </source>
</evidence>
<reference evidence="7" key="1">
    <citation type="submission" date="2011-06" db="EMBL/GenBank/DDBJ databases">
        <title>The genome sequence of Claviceps fusiformis SD58.</title>
        <authorList>
            <person name="Florea S."/>
            <person name="Panaccione D.G."/>
            <person name="Schardl C.L."/>
        </authorList>
    </citation>
    <scope>NUCLEOTIDE SEQUENCE</scope>
    <source>
        <strain evidence="7">SD58</strain>
    </source>
</reference>
<accession>G9FM65</accession>
<dbReference type="SMR" id="G9FM65"/>
<keyword evidence="4" id="KW-0223">Dioxygenase</keyword>
<dbReference type="Gene3D" id="2.60.120.620">
    <property type="entry name" value="q2cbj1_9rhob like domain"/>
    <property type="match status" value="1"/>
</dbReference>
<name>G9FM65_CLAFS</name>
<comment type="cofactor">
    <cofactor evidence="1">
        <name>Fe cation</name>
        <dbReference type="ChEBI" id="CHEBI:24875"/>
    </cofactor>
</comment>
<dbReference type="EMBL" id="JN182233">
    <property type="protein sequence ID" value="AEV21243.1"/>
    <property type="molecule type" value="Genomic_DNA"/>
</dbReference>
<keyword evidence="6" id="KW-0408">Iron</keyword>
<keyword evidence="5" id="KW-0560">Oxidoreductase</keyword>
<dbReference type="PANTHER" id="PTHR20883:SF19">
    <property type="entry name" value="MULTIFUNCTIONAL DIOXYGENASE AUSE"/>
    <property type="match status" value="1"/>
</dbReference>
<evidence type="ECO:0000256" key="3">
    <source>
        <dbReference type="ARBA" id="ARBA00022723"/>
    </source>
</evidence>
<dbReference type="AlphaFoldDB" id="G9FM65"/>
<sequence>MDARHGQSAKTQRFTIDSDPAAIHPAIVQDGVAVIERFISPELVQKLNRDFDARLAADRNRPKADDTGRQKFWLADFIPEQVARVHNLVDFSHVFRHEMLNHELMHKVCRLTFEESGDYWLGYSAVLENGPGAPEQQWHRDQPSYPLVKQGPNAPQGMLNFFTALTDFDAETGRTQYIWGSNKLDELGTPDADHPIEHIGLKAGDTTITSGKITHRGSANLSNRFRRAMFIMMVPAILTPFDATCQISRDVVETMTPLAQKMVGRRNITIPPPRSIASGREARTGIWCLNMRELAEQTGLKANQGQEGQV</sequence>
<dbReference type="SUPFAM" id="SSF51197">
    <property type="entry name" value="Clavaminate synthase-like"/>
    <property type="match status" value="1"/>
</dbReference>
<dbReference type="GO" id="GO:0046872">
    <property type="term" value="F:metal ion binding"/>
    <property type="evidence" value="ECO:0007669"/>
    <property type="project" value="UniProtKB-KW"/>
</dbReference>
<dbReference type="Pfam" id="PF05721">
    <property type="entry name" value="PhyH"/>
    <property type="match status" value="1"/>
</dbReference>
<dbReference type="GO" id="GO:0051213">
    <property type="term" value="F:dioxygenase activity"/>
    <property type="evidence" value="ECO:0007669"/>
    <property type="project" value="UniProtKB-KW"/>
</dbReference>
<organism evidence="7">
    <name type="scientific">Claviceps fusiformis</name>
    <name type="common">Ergot fungus</name>
    <dbReference type="NCBI Taxonomy" id="40602"/>
    <lineage>
        <taxon>Eukaryota</taxon>
        <taxon>Fungi</taxon>
        <taxon>Dikarya</taxon>
        <taxon>Ascomycota</taxon>
        <taxon>Pezizomycotina</taxon>
        <taxon>Sordariomycetes</taxon>
        <taxon>Hypocreomycetidae</taxon>
        <taxon>Hypocreales</taxon>
        <taxon>Clavicipitaceae</taxon>
        <taxon>Claviceps</taxon>
    </lineage>
</organism>
<proteinExistence type="inferred from homology"/>
<dbReference type="PANTHER" id="PTHR20883">
    <property type="entry name" value="PHYTANOYL-COA DIOXYGENASE DOMAIN CONTAINING 1"/>
    <property type="match status" value="1"/>
</dbReference>
<protein>
    <submittedName>
        <fullName evidence="7">Putative oxygenase</fullName>
    </submittedName>
</protein>
<evidence type="ECO:0000256" key="5">
    <source>
        <dbReference type="ARBA" id="ARBA00023002"/>
    </source>
</evidence>